<sequence length="40" mass="4685">NGLKLCQGRFRLDIRKKFCTERVVKHWNGLPREVGESLSL</sequence>
<dbReference type="AlphaFoldDB" id="A0A099ZM63"/>
<evidence type="ECO:0000313" key="2">
    <source>
        <dbReference type="Proteomes" id="UP000053641"/>
    </source>
</evidence>
<evidence type="ECO:0000313" key="1">
    <source>
        <dbReference type="EMBL" id="KGL81895.1"/>
    </source>
</evidence>
<dbReference type="STRING" id="94827.A0A099ZM63"/>
<accession>A0A099ZM63</accession>
<feature type="non-terminal residue" evidence="1">
    <location>
        <position position="40"/>
    </location>
</feature>
<keyword evidence="2" id="KW-1185">Reference proteome</keyword>
<proteinExistence type="predicted"/>
<feature type="non-terminal residue" evidence="1">
    <location>
        <position position="1"/>
    </location>
</feature>
<organism evidence="1 2">
    <name type="scientific">Tinamus guttatus</name>
    <name type="common">White-throated tinamou</name>
    <dbReference type="NCBI Taxonomy" id="94827"/>
    <lineage>
        <taxon>Eukaryota</taxon>
        <taxon>Metazoa</taxon>
        <taxon>Chordata</taxon>
        <taxon>Craniata</taxon>
        <taxon>Vertebrata</taxon>
        <taxon>Euteleostomi</taxon>
        <taxon>Archelosauria</taxon>
        <taxon>Archosauria</taxon>
        <taxon>Dinosauria</taxon>
        <taxon>Saurischia</taxon>
        <taxon>Theropoda</taxon>
        <taxon>Coelurosauria</taxon>
        <taxon>Aves</taxon>
        <taxon>Palaeognathae</taxon>
        <taxon>Tinamiformes</taxon>
        <taxon>Tinamidae</taxon>
        <taxon>Tinamus</taxon>
    </lineage>
</organism>
<gene>
    <name evidence="1" type="ORF">N309_08714</name>
</gene>
<reference evidence="1 2" key="1">
    <citation type="submission" date="2014-06" db="EMBL/GenBank/DDBJ databases">
        <title>Genome evolution of avian class.</title>
        <authorList>
            <person name="Zhang G."/>
            <person name="Li C."/>
        </authorList>
    </citation>
    <scope>NUCLEOTIDE SEQUENCE [LARGE SCALE GENOMIC DNA]</scope>
    <source>
        <strain evidence="1">BGI_N309</strain>
    </source>
</reference>
<dbReference type="Proteomes" id="UP000053641">
    <property type="component" value="Unassembled WGS sequence"/>
</dbReference>
<evidence type="ECO:0008006" key="3">
    <source>
        <dbReference type="Google" id="ProtNLM"/>
    </source>
</evidence>
<protein>
    <recommendedName>
        <fullName evidence="3">Nidogen G2 beta-barrel domain-containing protein</fullName>
    </recommendedName>
</protein>
<name>A0A099ZM63_TINGU</name>
<dbReference type="EMBL" id="KL894617">
    <property type="protein sequence ID" value="KGL81895.1"/>
    <property type="molecule type" value="Genomic_DNA"/>
</dbReference>